<dbReference type="InterPro" id="IPR011055">
    <property type="entry name" value="Dup_hybrid_motif"/>
</dbReference>
<protein>
    <submittedName>
        <fullName evidence="3">Peptidase M23</fullName>
    </submittedName>
</protein>
<dbReference type="EMBL" id="DF820469">
    <property type="protein sequence ID" value="GAK59109.1"/>
    <property type="molecule type" value="Genomic_DNA"/>
</dbReference>
<proteinExistence type="predicted"/>
<dbReference type="eggNOG" id="COG0739">
    <property type="taxonomic scope" value="Bacteria"/>
</dbReference>
<name>A0A081C3F4_VECG1</name>
<dbReference type="PANTHER" id="PTHR21666">
    <property type="entry name" value="PEPTIDASE-RELATED"/>
    <property type="match status" value="1"/>
</dbReference>
<dbReference type="InterPro" id="IPR050570">
    <property type="entry name" value="Cell_wall_metabolism_enzyme"/>
</dbReference>
<dbReference type="GO" id="GO:0004222">
    <property type="term" value="F:metalloendopeptidase activity"/>
    <property type="evidence" value="ECO:0007669"/>
    <property type="project" value="TreeGrafter"/>
</dbReference>
<evidence type="ECO:0000313" key="3">
    <source>
        <dbReference type="EMBL" id="GAK59109.1"/>
    </source>
</evidence>
<dbReference type="Pfam" id="PF01551">
    <property type="entry name" value="Peptidase_M23"/>
    <property type="match status" value="1"/>
</dbReference>
<accession>A0A081C3F4</accession>
<dbReference type="AlphaFoldDB" id="A0A081C3F4"/>
<organism evidence="3">
    <name type="scientific">Vecturithrix granuli</name>
    <dbReference type="NCBI Taxonomy" id="1499967"/>
    <lineage>
        <taxon>Bacteria</taxon>
        <taxon>Candidatus Moduliflexota</taxon>
        <taxon>Candidatus Vecturitrichia</taxon>
        <taxon>Candidatus Vecturitrichales</taxon>
        <taxon>Candidatus Vecturitrichaceae</taxon>
        <taxon>Candidatus Vecturithrix</taxon>
    </lineage>
</organism>
<gene>
    <name evidence="3" type="ORF">U27_06085</name>
</gene>
<dbReference type="InterPro" id="IPR016047">
    <property type="entry name" value="M23ase_b-sheet_dom"/>
</dbReference>
<keyword evidence="4" id="KW-1185">Reference proteome</keyword>
<dbReference type="CDD" id="cd12797">
    <property type="entry name" value="M23_peptidase"/>
    <property type="match status" value="1"/>
</dbReference>
<reference evidence="3" key="1">
    <citation type="journal article" date="2015" name="PeerJ">
        <title>First genomic representation of candidate bacterial phylum KSB3 points to enhanced environmental sensing as a trigger of wastewater bulking.</title>
        <authorList>
            <person name="Sekiguchi Y."/>
            <person name="Ohashi A."/>
            <person name="Parks D.H."/>
            <person name="Yamauchi T."/>
            <person name="Tyson G.W."/>
            <person name="Hugenholtz P."/>
        </authorList>
    </citation>
    <scope>NUCLEOTIDE SEQUENCE [LARGE SCALE GENOMIC DNA]</scope>
</reference>
<dbReference type="SUPFAM" id="SSF51261">
    <property type="entry name" value="Duplicated hybrid motif"/>
    <property type="match status" value="1"/>
</dbReference>
<dbReference type="Proteomes" id="UP000030661">
    <property type="component" value="Unassembled WGS sequence"/>
</dbReference>
<feature type="domain" description="M23ase beta-sheet core" evidence="2">
    <location>
        <begin position="223"/>
        <end position="313"/>
    </location>
</feature>
<keyword evidence="1" id="KW-0732">Signal</keyword>
<dbReference type="Gene3D" id="2.70.70.10">
    <property type="entry name" value="Glucose Permease (Domain IIA)"/>
    <property type="match status" value="1"/>
</dbReference>
<dbReference type="STRING" id="1499967.U27_06085"/>
<dbReference type="HOGENOM" id="CLU_068664_0_0_0"/>
<dbReference type="PANTHER" id="PTHR21666:SF289">
    <property type="entry name" value="L-ALA--D-GLU ENDOPEPTIDASE"/>
    <property type="match status" value="1"/>
</dbReference>
<evidence type="ECO:0000259" key="2">
    <source>
        <dbReference type="Pfam" id="PF01551"/>
    </source>
</evidence>
<evidence type="ECO:0000313" key="4">
    <source>
        <dbReference type="Proteomes" id="UP000030661"/>
    </source>
</evidence>
<evidence type="ECO:0000256" key="1">
    <source>
        <dbReference type="ARBA" id="ARBA00022729"/>
    </source>
</evidence>
<sequence length="351" mass="39486">MLSQLHNENRMRRTRNNIWIFIGIVVLAIFITACDADNSTSPGDKSTLDRGRTYTQWLYQNQIHDLWDHVSDMAKMQMGNDMGNLATYRDLLIGGLGEEVSLLNERVLKIQSTHFYERTANFTGLPMPGVLEWWLNDSQEILLLDGRALEPEAHSNFLEYHTKTQLRLPFDGEWVVLWGGRTTLDNYHAPARDQRFAYDFLVMHGGWHYTGDGSRNEDYFCFGLPVVAPGAGIVVTAEKNVPDNTPPEENLAQPGGNYIVIDHENGEFSILGHFRQGSIAVNVGEHVTPGQLLGLCGNSGASDLPHLHYHLQNTPTFLSGEGLPAQFQNYRANGKRIDRGEPTRGQLVEVR</sequence>